<keyword evidence="2" id="KW-1185">Reference proteome</keyword>
<comment type="caution">
    <text evidence="1">The sequence shown here is derived from an EMBL/GenBank/DDBJ whole genome shotgun (WGS) entry which is preliminary data.</text>
</comment>
<evidence type="ECO:0000313" key="1">
    <source>
        <dbReference type="EMBL" id="GIH16646.1"/>
    </source>
</evidence>
<organism evidence="1 2">
    <name type="scientific">Rugosimonospora africana</name>
    <dbReference type="NCBI Taxonomy" id="556532"/>
    <lineage>
        <taxon>Bacteria</taxon>
        <taxon>Bacillati</taxon>
        <taxon>Actinomycetota</taxon>
        <taxon>Actinomycetes</taxon>
        <taxon>Micromonosporales</taxon>
        <taxon>Micromonosporaceae</taxon>
        <taxon>Rugosimonospora</taxon>
    </lineage>
</organism>
<dbReference type="Proteomes" id="UP000642748">
    <property type="component" value="Unassembled WGS sequence"/>
</dbReference>
<dbReference type="RefSeq" id="WP_203920223.1">
    <property type="nucleotide sequence ID" value="NZ_BONZ01000045.1"/>
</dbReference>
<dbReference type="AlphaFoldDB" id="A0A8J3VSI5"/>
<sequence length="495" mass="53413">MTGEPSWPTGPILTGRLLRASRVHDPAHQFANAKAFAATFPGGYWCRAAGESQISRWETGVQQAPLAAVRRYEQLLNLHPGQLTGPLQALGRYRSSGRGSRPALPGGPAADPEAVRGRLGDLLDLIDCDGDLVGSDWDELTTLLAHDPVWTIAPRRLWQRTAERLVTEMIISDGLAWQQRFEALNRLMHHRDGQHAAIAACADLAADPANRVMIEVVSMFDATAAPEAATQVLRQLHRPTNDGALYGALLACIRKIQHRHFTGDQSLRLSEAVRALARDTGGPADIRALGARVLDRLSGSRPVPIAPRMSTQLDRRVAGAIGGTSDEVFCAMVAEMFNSPFPDVRLYSAMYLAASPFREPIARETLAATMASVTTDPATSVAGLEALQVIGGAAERTRVERLLLAPGIPAAVTANIARTLAHIGGRSGTPFWRAAVHTHAGREDVLVPLVYALGITGEDDVLRAVRTDVALRHDARQAAAWWLGLPRQARTRARA</sequence>
<protein>
    <submittedName>
        <fullName evidence="1">Uncharacterized protein</fullName>
    </submittedName>
</protein>
<gene>
    <name evidence="1" type="ORF">Raf01_48180</name>
</gene>
<name>A0A8J3VSI5_9ACTN</name>
<proteinExistence type="predicted"/>
<dbReference type="EMBL" id="BONZ01000045">
    <property type="protein sequence ID" value="GIH16646.1"/>
    <property type="molecule type" value="Genomic_DNA"/>
</dbReference>
<evidence type="ECO:0000313" key="2">
    <source>
        <dbReference type="Proteomes" id="UP000642748"/>
    </source>
</evidence>
<accession>A0A8J3VSI5</accession>
<reference evidence="1" key="1">
    <citation type="submission" date="2021-01" db="EMBL/GenBank/DDBJ databases">
        <title>Whole genome shotgun sequence of Rugosimonospora africana NBRC 104875.</title>
        <authorList>
            <person name="Komaki H."/>
            <person name="Tamura T."/>
        </authorList>
    </citation>
    <scope>NUCLEOTIDE SEQUENCE</scope>
    <source>
        <strain evidence="1">NBRC 104875</strain>
    </source>
</reference>